<keyword evidence="2" id="KW-0449">Lipoprotein</keyword>
<dbReference type="Proteomes" id="UP001626550">
    <property type="component" value="Unassembled WGS sequence"/>
</dbReference>
<gene>
    <name evidence="3" type="primary">PLSCR1</name>
    <name evidence="3" type="ORF">Ciccas_000332</name>
</gene>
<evidence type="ECO:0000256" key="2">
    <source>
        <dbReference type="RuleBase" id="RU363116"/>
    </source>
</evidence>
<dbReference type="PANTHER" id="PTHR23248:SF9">
    <property type="entry name" value="PHOSPHOLIPID SCRAMBLASE"/>
    <property type="match status" value="1"/>
</dbReference>
<dbReference type="InterPro" id="IPR005552">
    <property type="entry name" value="Scramblase"/>
</dbReference>
<keyword evidence="4" id="KW-1185">Reference proteome</keyword>
<organism evidence="3 4">
    <name type="scientific">Cichlidogyrus casuarinus</name>
    <dbReference type="NCBI Taxonomy" id="1844966"/>
    <lineage>
        <taxon>Eukaryota</taxon>
        <taxon>Metazoa</taxon>
        <taxon>Spiralia</taxon>
        <taxon>Lophotrochozoa</taxon>
        <taxon>Platyhelminthes</taxon>
        <taxon>Monogenea</taxon>
        <taxon>Monopisthocotylea</taxon>
        <taxon>Dactylogyridea</taxon>
        <taxon>Ancyrocephalidae</taxon>
        <taxon>Cichlidogyrus</taxon>
    </lineage>
</organism>
<dbReference type="Pfam" id="PF03803">
    <property type="entry name" value="Scramblase"/>
    <property type="match status" value="1"/>
</dbReference>
<evidence type="ECO:0000256" key="1">
    <source>
        <dbReference type="ARBA" id="ARBA00005350"/>
    </source>
</evidence>
<accession>A0ABD2QN69</accession>
<comment type="cofactor">
    <cofactor evidence="2">
        <name>Ca(2+)</name>
        <dbReference type="ChEBI" id="CHEBI:29108"/>
    </cofactor>
</comment>
<keyword evidence="2" id="KW-0564">Palmitate</keyword>
<comment type="caution">
    <text evidence="3">The sequence shown here is derived from an EMBL/GenBank/DDBJ whole genome shotgun (WGS) entry which is preliminary data.</text>
</comment>
<reference evidence="3 4" key="1">
    <citation type="submission" date="2024-11" db="EMBL/GenBank/DDBJ databases">
        <title>Adaptive evolution of stress response genes in parasites aligns with host niche diversity.</title>
        <authorList>
            <person name="Hahn C."/>
            <person name="Resl P."/>
        </authorList>
    </citation>
    <scope>NUCLEOTIDE SEQUENCE [LARGE SCALE GENOMIC DNA]</scope>
    <source>
        <strain evidence="3">EGGRZ-B1_66</strain>
        <tissue evidence="3">Body</tissue>
    </source>
</reference>
<evidence type="ECO:0000313" key="3">
    <source>
        <dbReference type="EMBL" id="KAL3320972.1"/>
    </source>
</evidence>
<evidence type="ECO:0000313" key="4">
    <source>
        <dbReference type="Proteomes" id="UP001626550"/>
    </source>
</evidence>
<keyword evidence="2" id="KW-0106">Calcium</keyword>
<comment type="similarity">
    <text evidence="1 2">Belongs to the phospholipid scramblase family.</text>
</comment>
<feature type="non-terminal residue" evidence="3">
    <location>
        <position position="1"/>
    </location>
</feature>
<sequence>DFLLHQGIHLHQGFQLHKDILLDSRVLLSKPLNRLDILLLLSQVKLRITTHSDASDLDGVQVDAPPGSACGRVQQIPGNCGGRFEIQYPQGGVVCYCFSENNQCCNCSIEQRFDVVDGTTKIGEIVKEYSDYFQERYTRASNYRIKFPKDLKVEAKATIIGAAILIDYMHFDDQPRNDEDNKNPVAMPLIPGAHQPGYGYGQYQAGPMMSGQGHSMF</sequence>
<protein>
    <recommendedName>
        <fullName evidence="2">Phospholipid scramblase</fullName>
    </recommendedName>
</protein>
<name>A0ABD2QN69_9PLAT</name>
<dbReference type="EMBL" id="JBJKFK010000017">
    <property type="protein sequence ID" value="KAL3320972.1"/>
    <property type="molecule type" value="Genomic_DNA"/>
</dbReference>
<proteinExistence type="inferred from homology"/>
<dbReference type="AlphaFoldDB" id="A0ABD2QN69"/>
<comment type="function">
    <text evidence="2">May mediate accelerated ATP-independent bidirectional transbilayer migration of phospholipids upon binding calcium ions that results in a loss of phospholipid asymmetry in the plasma membrane.</text>
</comment>
<dbReference type="PANTHER" id="PTHR23248">
    <property type="entry name" value="PHOSPHOLIPID SCRAMBLASE-RELATED"/>
    <property type="match status" value="1"/>
</dbReference>